<evidence type="ECO:0000256" key="2">
    <source>
        <dbReference type="ARBA" id="ARBA00022840"/>
    </source>
</evidence>
<dbReference type="Gene3D" id="2.130.10.10">
    <property type="entry name" value="YVTN repeat-like/Quinoprotein amine dehydrogenase"/>
    <property type="match status" value="1"/>
</dbReference>
<dbReference type="InterPro" id="IPR011047">
    <property type="entry name" value="Quinoprotein_ADH-like_sf"/>
</dbReference>
<evidence type="ECO:0000313" key="5">
    <source>
        <dbReference type="EMBL" id="QWB27753.1"/>
    </source>
</evidence>
<dbReference type="InterPro" id="IPR015943">
    <property type="entry name" value="WD40/YVTN_repeat-like_dom_sf"/>
</dbReference>
<protein>
    <submittedName>
        <fullName evidence="5">Hsp70 family protein</fullName>
    </submittedName>
</protein>
<keyword evidence="2" id="KW-0067">ATP-binding</keyword>
<keyword evidence="6" id="KW-1185">Reference proteome</keyword>
<dbReference type="PANTHER" id="PTHR42749:SF1">
    <property type="entry name" value="CELL SHAPE-DETERMINING PROTEIN MREB"/>
    <property type="match status" value="1"/>
</dbReference>
<dbReference type="EMBL" id="CP075896">
    <property type="protein sequence ID" value="QWB27753.1"/>
    <property type="molecule type" value="Genomic_DNA"/>
</dbReference>
<keyword evidence="3" id="KW-0143">Chaperone</keyword>
<reference evidence="6" key="1">
    <citation type="submission" date="2021-05" db="EMBL/GenBank/DDBJ databases">
        <title>Direct Submission.</title>
        <authorList>
            <person name="Li K."/>
            <person name="Gao J."/>
        </authorList>
    </citation>
    <scope>NUCLEOTIDE SEQUENCE [LARGE SCALE GENOMIC DNA]</scope>
    <source>
        <strain evidence="6">MG62</strain>
    </source>
</reference>
<dbReference type="Pfam" id="PF00012">
    <property type="entry name" value="HSP70"/>
    <property type="match status" value="1"/>
</dbReference>
<dbReference type="PRINTS" id="PR00301">
    <property type="entry name" value="HEATSHOCK70"/>
</dbReference>
<feature type="domain" description="Anaphase-promoting complex subunit 4-like WD40" evidence="4">
    <location>
        <begin position="695"/>
        <end position="743"/>
    </location>
</feature>
<dbReference type="InterPro" id="IPR013126">
    <property type="entry name" value="Hsp_70_fam"/>
</dbReference>
<dbReference type="Gene3D" id="3.90.640.10">
    <property type="entry name" value="Actin, Chain A, domain 4"/>
    <property type="match status" value="1"/>
</dbReference>
<dbReference type="PANTHER" id="PTHR42749">
    <property type="entry name" value="CELL SHAPE-DETERMINING PROTEIN MREB"/>
    <property type="match status" value="1"/>
</dbReference>
<evidence type="ECO:0000313" key="6">
    <source>
        <dbReference type="Proteomes" id="UP000679629"/>
    </source>
</evidence>
<dbReference type="SUPFAM" id="SSF53067">
    <property type="entry name" value="Actin-like ATPase domain"/>
    <property type="match status" value="2"/>
</dbReference>
<name>A0ABX8G379_9ACTN</name>
<keyword evidence="1" id="KW-0547">Nucleotide-binding</keyword>
<dbReference type="InterPro" id="IPR043129">
    <property type="entry name" value="ATPase_NBD"/>
</dbReference>
<sequence length="766" mass="80733">MSPTETPSETEAVLVVDFGTTTTQAAVVEGDTTRILHEPTTGAVFWPSSVLADGAGGLLVGSVAERGKRLRPTRYRSEIKRDVGSTVPLLVDGTPYPATELVSAVLRAVAAEARRVLGRPPRHVLLTVPAAYGPADPRRDAMIGAAAEAGLDRAELLVEPVAAAYSRPVGAPFTAGDVILVHDFGGGTFDAAVVRIGAGQHEVLGHASLEDCGGRDLDAALLRHLTERHSGLSGVPEGADEVTALRGGIAAGDFVRELKHDLSTAGQVEDLSPGGEVVLLERGVLDSMADQLIGRTVECCRDLLAKAEVRPEEIAAVLMAGGSSRSPVVREHLERTLGIRVRHVENPQLAVVRGAAAWATRAPSRDLRPTVRPPGTEPLAWAVPGGSGVFLGPVVAEGQAYEAGAVVADVRSVEGTLHRLRAERRGAIRRWHAEPGGRFLSGDWLVTTSEAAPDTQGPLRRADADQVRAMGWTREGALRLAFADGVREWAEGARARTVAACRLPEGEALFEPGGEALVVADPGSRTALLLTLNGARSGRERQVGLVPPGCAHGVRVVQALPAGPDQLVVAVTQNPDAPKPSVSLWTIDTARGEGRHVLNLTARKAAVPERLLMGCSGRRGVIWVARQAAVALVAYGEGDERIIRQIPLVARRNVRIAAVHPDGPVAVTHSLPHSRSESTTTIRVGEAELTTTPPTALEFSPDGRMLAISLRTGWCRIVDSKTCAPLAELAHSPAPITHLAWSHDGTRLALAGGGKVSVWNGELFRP</sequence>
<dbReference type="SMART" id="SM00320">
    <property type="entry name" value="WD40"/>
    <property type="match status" value="2"/>
</dbReference>
<proteinExistence type="predicted"/>
<dbReference type="InterPro" id="IPR001680">
    <property type="entry name" value="WD40_rpt"/>
</dbReference>
<dbReference type="InterPro" id="IPR024977">
    <property type="entry name" value="Apc4-like_WD40_dom"/>
</dbReference>
<accession>A0ABX8G379</accession>
<organism evidence="5 6">
    <name type="scientific">Streptomyces koelreuteriae</name>
    <dbReference type="NCBI Taxonomy" id="2838015"/>
    <lineage>
        <taxon>Bacteria</taxon>
        <taxon>Bacillati</taxon>
        <taxon>Actinomycetota</taxon>
        <taxon>Actinomycetes</taxon>
        <taxon>Kitasatosporales</taxon>
        <taxon>Streptomycetaceae</taxon>
        <taxon>Streptomyces</taxon>
    </lineage>
</organism>
<evidence type="ECO:0000256" key="1">
    <source>
        <dbReference type="ARBA" id="ARBA00022741"/>
    </source>
</evidence>
<dbReference type="Gene3D" id="3.30.420.40">
    <property type="match status" value="2"/>
</dbReference>
<dbReference type="RefSeq" id="WP_215123703.1">
    <property type="nucleotide sequence ID" value="NZ_CP075896.1"/>
</dbReference>
<evidence type="ECO:0000256" key="3">
    <source>
        <dbReference type="ARBA" id="ARBA00023186"/>
    </source>
</evidence>
<gene>
    <name evidence="5" type="ORF">KJK29_37005</name>
</gene>
<evidence type="ECO:0000259" key="4">
    <source>
        <dbReference type="Pfam" id="PF12894"/>
    </source>
</evidence>
<dbReference type="SUPFAM" id="SSF50998">
    <property type="entry name" value="Quinoprotein alcohol dehydrogenase-like"/>
    <property type="match status" value="1"/>
</dbReference>
<dbReference type="Proteomes" id="UP000679629">
    <property type="component" value="Chromosome"/>
</dbReference>
<dbReference type="Pfam" id="PF12894">
    <property type="entry name" value="ANAPC4_WD40"/>
    <property type="match status" value="1"/>
</dbReference>